<dbReference type="Proteomes" id="UP000886998">
    <property type="component" value="Unassembled WGS sequence"/>
</dbReference>
<gene>
    <name evidence="1" type="ORF">TNIN_485521</name>
</gene>
<comment type="caution">
    <text evidence="1">The sequence shown here is derived from an EMBL/GenBank/DDBJ whole genome shotgun (WGS) entry which is preliminary data.</text>
</comment>
<accession>A0A8X6K4B5</accession>
<evidence type="ECO:0000313" key="1">
    <source>
        <dbReference type="EMBL" id="GFS64721.1"/>
    </source>
</evidence>
<reference evidence="1" key="1">
    <citation type="submission" date="2020-08" db="EMBL/GenBank/DDBJ databases">
        <title>Multicomponent nature underlies the extraordinary mechanical properties of spider dragline silk.</title>
        <authorList>
            <person name="Kono N."/>
            <person name="Nakamura H."/>
            <person name="Mori M."/>
            <person name="Yoshida Y."/>
            <person name="Ohtoshi R."/>
            <person name="Malay A.D."/>
            <person name="Moran D.A.P."/>
            <person name="Tomita M."/>
            <person name="Numata K."/>
            <person name="Arakawa K."/>
        </authorList>
    </citation>
    <scope>NUCLEOTIDE SEQUENCE</scope>
</reference>
<organism evidence="1 2">
    <name type="scientific">Trichonephila inaurata madagascariensis</name>
    <dbReference type="NCBI Taxonomy" id="2747483"/>
    <lineage>
        <taxon>Eukaryota</taxon>
        <taxon>Metazoa</taxon>
        <taxon>Ecdysozoa</taxon>
        <taxon>Arthropoda</taxon>
        <taxon>Chelicerata</taxon>
        <taxon>Arachnida</taxon>
        <taxon>Araneae</taxon>
        <taxon>Araneomorphae</taxon>
        <taxon>Entelegynae</taxon>
        <taxon>Araneoidea</taxon>
        <taxon>Nephilidae</taxon>
        <taxon>Trichonephila</taxon>
        <taxon>Trichonephila inaurata</taxon>
    </lineage>
</organism>
<protein>
    <submittedName>
        <fullName evidence="1">Uncharacterized protein</fullName>
    </submittedName>
</protein>
<sequence length="56" mass="6079">MSSGRQDSSKGLNNSPYLSCVRPRISRARIFDSSSSHKAGRSVLERPVAAFLITIA</sequence>
<keyword evidence="2" id="KW-1185">Reference proteome</keyword>
<proteinExistence type="predicted"/>
<dbReference type="AlphaFoldDB" id="A0A8X6K4B5"/>
<dbReference type="EMBL" id="BMAV01028063">
    <property type="protein sequence ID" value="GFS64721.1"/>
    <property type="molecule type" value="Genomic_DNA"/>
</dbReference>
<name>A0A8X6K4B5_9ARAC</name>
<feature type="non-terminal residue" evidence="1">
    <location>
        <position position="56"/>
    </location>
</feature>
<evidence type="ECO:0000313" key="2">
    <source>
        <dbReference type="Proteomes" id="UP000886998"/>
    </source>
</evidence>